<organism evidence="7 8">
    <name type="scientific">Pteropus vampyrus</name>
    <name type="common">Large flying fox</name>
    <dbReference type="NCBI Taxonomy" id="132908"/>
    <lineage>
        <taxon>Eukaryota</taxon>
        <taxon>Metazoa</taxon>
        <taxon>Chordata</taxon>
        <taxon>Craniata</taxon>
        <taxon>Vertebrata</taxon>
        <taxon>Euteleostomi</taxon>
        <taxon>Mammalia</taxon>
        <taxon>Eutheria</taxon>
        <taxon>Laurasiatheria</taxon>
        <taxon>Chiroptera</taxon>
        <taxon>Yinpterochiroptera</taxon>
        <taxon>Pteropodoidea</taxon>
        <taxon>Pteropodidae</taxon>
        <taxon>Pteropodinae</taxon>
        <taxon>Pteropus</taxon>
    </lineage>
</organism>
<comment type="similarity">
    <text evidence="2">Belongs to the TMEM45 family.</text>
</comment>
<proteinExistence type="inferred from homology"/>
<dbReference type="GeneID" id="105292876"/>
<dbReference type="AlphaFoldDB" id="A0A6P6CHU8"/>
<dbReference type="Proteomes" id="UP000515202">
    <property type="component" value="Unplaced"/>
</dbReference>
<feature type="transmembrane region" description="Helical" evidence="6">
    <location>
        <begin position="223"/>
        <end position="247"/>
    </location>
</feature>
<evidence type="ECO:0000256" key="1">
    <source>
        <dbReference type="ARBA" id="ARBA00004141"/>
    </source>
</evidence>
<dbReference type="Pfam" id="PF04819">
    <property type="entry name" value="DUF716"/>
    <property type="match status" value="1"/>
</dbReference>
<dbReference type="PANTHER" id="PTHR46441">
    <property type="entry name" value="TRANSMEMBRANE EPIDIDYMAL FAMILY MEMBER 3"/>
    <property type="match status" value="1"/>
</dbReference>
<sequence>MGTFIGHVYPGLFLVSYGLYQAIVVSKAVIVNESLLDPSCSPKNKGRWARLWGISYRGLLKMVTGSTLIAYEISCIKGGLRLMNKEVPPRFMHPKEWQHLTMFILLTLNGCVDVVSKNLLPQRCVLLEKGTLVLAFYVLLMLLMSHVQGSAGIELQTHSLLILVVFLLMLVLTIELWAPNTFHLSLIENFLFLMMGSWLVQAGFILYRPVTGYPWQDDDISDIMFITTFFCWHVMINALCLLGIYGVSSIWHRWYRPSLKLTRFKENPYCMNTEGPVYKLLPEVEESEKSDQALLFSESSLSDRA</sequence>
<accession>A0A6P6CHU8</accession>
<keyword evidence="3 6" id="KW-0812">Transmembrane</keyword>
<dbReference type="InterPro" id="IPR006904">
    <property type="entry name" value="DUF716"/>
</dbReference>
<evidence type="ECO:0000313" key="7">
    <source>
        <dbReference type="Proteomes" id="UP000515202"/>
    </source>
</evidence>
<gene>
    <name evidence="8" type="primary">LOC105292876</name>
</gene>
<keyword evidence="4 6" id="KW-1133">Transmembrane helix</keyword>
<evidence type="ECO:0000256" key="5">
    <source>
        <dbReference type="ARBA" id="ARBA00023136"/>
    </source>
</evidence>
<name>A0A6P6CHU8_PTEVA</name>
<evidence type="ECO:0000256" key="2">
    <source>
        <dbReference type="ARBA" id="ARBA00006948"/>
    </source>
</evidence>
<dbReference type="GO" id="GO:0016020">
    <property type="term" value="C:membrane"/>
    <property type="evidence" value="ECO:0007669"/>
    <property type="project" value="UniProtKB-SubCell"/>
</dbReference>
<dbReference type="OrthoDB" id="551896at2759"/>
<keyword evidence="7" id="KW-1185">Reference proteome</keyword>
<comment type="subcellular location">
    <subcellularLocation>
        <location evidence="1">Membrane</location>
        <topology evidence="1">Multi-pass membrane protein</topology>
    </subcellularLocation>
</comment>
<dbReference type="RefSeq" id="XP_023387007.1">
    <property type="nucleotide sequence ID" value="XM_023531239.1"/>
</dbReference>
<feature type="transmembrane region" description="Helical" evidence="6">
    <location>
        <begin position="190"/>
        <end position="211"/>
    </location>
</feature>
<evidence type="ECO:0000313" key="8">
    <source>
        <dbReference type="RefSeq" id="XP_023387007.1"/>
    </source>
</evidence>
<feature type="transmembrane region" description="Helical" evidence="6">
    <location>
        <begin position="132"/>
        <end position="153"/>
    </location>
</feature>
<keyword evidence="5 6" id="KW-0472">Membrane</keyword>
<evidence type="ECO:0000256" key="4">
    <source>
        <dbReference type="ARBA" id="ARBA00022989"/>
    </source>
</evidence>
<reference evidence="8" key="1">
    <citation type="submission" date="2025-08" db="UniProtKB">
        <authorList>
            <consortium name="RefSeq"/>
        </authorList>
    </citation>
    <scope>IDENTIFICATION</scope>
    <source>
        <tissue evidence="8">Kidney</tissue>
    </source>
</reference>
<evidence type="ECO:0000256" key="3">
    <source>
        <dbReference type="ARBA" id="ARBA00022692"/>
    </source>
</evidence>
<feature type="transmembrane region" description="Helical" evidence="6">
    <location>
        <begin position="159"/>
        <end position="178"/>
    </location>
</feature>
<protein>
    <submittedName>
        <fullName evidence="8">Transmembrane epididymal protein 1A-like</fullName>
    </submittedName>
</protein>
<evidence type="ECO:0000256" key="6">
    <source>
        <dbReference type="SAM" id="Phobius"/>
    </source>
</evidence>
<dbReference type="KEGG" id="pvp:105292876"/>
<dbReference type="PANTHER" id="PTHR46441:SF2">
    <property type="entry name" value="TRANSMEMBRANE EPIDIDYMAL PROTEIN 1"/>
    <property type="match status" value="1"/>
</dbReference>